<comment type="subcellular location">
    <subcellularLocation>
        <location evidence="1">Cell envelope</location>
    </subcellularLocation>
</comment>
<keyword evidence="9" id="KW-1185">Reference proteome</keyword>
<dbReference type="PANTHER" id="PTHR30532:SF28">
    <property type="entry name" value="PETROBACTIN-BINDING PROTEIN YCLQ"/>
    <property type="match status" value="1"/>
</dbReference>
<reference evidence="8 9" key="1">
    <citation type="submission" date="2018-07" db="EMBL/GenBank/DDBJ databases">
        <title>Thalassococcus profundi sp. nov., a marine bacterium isolated from deep seawater of Okinawa Trough.</title>
        <authorList>
            <person name="Yu M."/>
        </authorList>
    </citation>
    <scope>NUCLEOTIDE SEQUENCE [LARGE SCALE GENOMIC DNA]</scope>
    <source>
        <strain evidence="8 9">WRAS1</strain>
    </source>
</reference>
<keyword evidence="4" id="KW-0408">Iron</keyword>
<feature type="chain" id="PRO_5016703811" evidence="6">
    <location>
        <begin position="20"/>
        <end position="302"/>
    </location>
</feature>
<evidence type="ECO:0000313" key="8">
    <source>
        <dbReference type="EMBL" id="RDD64761.1"/>
    </source>
</evidence>
<dbReference type="Pfam" id="PF01497">
    <property type="entry name" value="Peripla_BP_2"/>
    <property type="match status" value="1"/>
</dbReference>
<feature type="domain" description="Fe/B12 periplasmic-binding" evidence="7">
    <location>
        <begin position="39"/>
        <end position="299"/>
    </location>
</feature>
<accession>A0A369THD5</accession>
<evidence type="ECO:0000256" key="1">
    <source>
        <dbReference type="ARBA" id="ARBA00004196"/>
    </source>
</evidence>
<name>A0A369THD5_9RHOB</name>
<dbReference type="GO" id="GO:1901678">
    <property type="term" value="P:iron coordination entity transport"/>
    <property type="evidence" value="ECO:0007669"/>
    <property type="project" value="UniProtKB-ARBA"/>
</dbReference>
<keyword evidence="3" id="KW-0813">Transport</keyword>
<dbReference type="RefSeq" id="WP_114512484.1">
    <property type="nucleotide sequence ID" value="NZ_QPMK01000018.1"/>
</dbReference>
<dbReference type="GO" id="GO:0030288">
    <property type="term" value="C:outer membrane-bounded periplasmic space"/>
    <property type="evidence" value="ECO:0007669"/>
    <property type="project" value="TreeGrafter"/>
</dbReference>
<evidence type="ECO:0000259" key="7">
    <source>
        <dbReference type="PROSITE" id="PS50983"/>
    </source>
</evidence>
<keyword evidence="4" id="KW-0406">Ion transport</keyword>
<keyword evidence="4" id="KW-0410">Iron transport</keyword>
<evidence type="ECO:0000313" key="9">
    <source>
        <dbReference type="Proteomes" id="UP000253977"/>
    </source>
</evidence>
<dbReference type="Proteomes" id="UP000253977">
    <property type="component" value="Unassembled WGS sequence"/>
</dbReference>
<dbReference type="CDD" id="cd01140">
    <property type="entry name" value="FatB"/>
    <property type="match status" value="1"/>
</dbReference>
<dbReference type="OrthoDB" id="63946at2"/>
<feature type="signal peptide" evidence="6">
    <location>
        <begin position="1"/>
        <end position="19"/>
    </location>
</feature>
<comment type="similarity">
    <text evidence="2">Belongs to the bacterial solute-binding protein 8 family.</text>
</comment>
<sequence>MKTAFVAAFLSFAPIAALCQTVTVETYAGPAEVPQRPETVVALDLAAIDTLHALGIAIDGVPALVPPAYLSAAMEGASPVGSLFEPDFEALAAMAPDLIVAGGRSQPQIASLSRIAPTIDMTIWGDDLIGQARERVRAYGAIFDRRAEADALLAKLDAALVRAREAIDGKGDALILLSNGGTVSAYGDDSRFGWLHRALDLPEAYPDITAETHGESVSFEFIAETDPDWLIVIDRGAAIGQEGEAAAVTLDNPLVMGTKEGRAGQIVYLDSAAIYLAGGGIQSMQILLDQIAQAFQDGASKG</sequence>
<dbReference type="EMBL" id="QPMK01000018">
    <property type="protein sequence ID" value="RDD64761.1"/>
    <property type="molecule type" value="Genomic_DNA"/>
</dbReference>
<dbReference type="InterPro" id="IPR051313">
    <property type="entry name" value="Bact_iron-sidero_bind"/>
</dbReference>
<dbReference type="SUPFAM" id="SSF53807">
    <property type="entry name" value="Helical backbone' metal receptor"/>
    <property type="match status" value="1"/>
</dbReference>
<evidence type="ECO:0000256" key="2">
    <source>
        <dbReference type="ARBA" id="ARBA00008814"/>
    </source>
</evidence>
<evidence type="ECO:0000256" key="6">
    <source>
        <dbReference type="SAM" id="SignalP"/>
    </source>
</evidence>
<evidence type="ECO:0000256" key="3">
    <source>
        <dbReference type="ARBA" id="ARBA00022448"/>
    </source>
</evidence>
<protein>
    <submittedName>
        <fullName evidence="8">Iron ABC transporter substrate-binding protein</fullName>
    </submittedName>
</protein>
<dbReference type="Gene3D" id="3.40.50.1980">
    <property type="entry name" value="Nitrogenase molybdenum iron protein domain"/>
    <property type="match status" value="2"/>
</dbReference>
<keyword evidence="5 6" id="KW-0732">Signal</keyword>
<comment type="caution">
    <text evidence="8">The sequence shown here is derived from an EMBL/GenBank/DDBJ whole genome shotgun (WGS) entry which is preliminary data.</text>
</comment>
<evidence type="ECO:0000256" key="4">
    <source>
        <dbReference type="ARBA" id="ARBA00022496"/>
    </source>
</evidence>
<dbReference type="InterPro" id="IPR033870">
    <property type="entry name" value="FatB"/>
</dbReference>
<dbReference type="PROSITE" id="PS50983">
    <property type="entry name" value="FE_B12_PBP"/>
    <property type="match status" value="1"/>
</dbReference>
<dbReference type="AlphaFoldDB" id="A0A369THD5"/>
<dbReference type="InterPro" id="IPR002491">
    <property type="entry name" value="ABC_transptr_periplasmic_BD"/>
</dbReference>
<dbReference type="PANTHER" id="PTHR30532">
    <property type="entry name" value="IRON III DICITRATE-BINDING PERIPLASMIC PROTEIN"/>
    <property type="match status" value="1"/>
</dbReference>
<proteinExistence type="inferred from homology"/>
<gene>
    <name evidence="8" type="ORF">DU478_18705</name>
</gene>
<organism evidence="8 9">
    <name type="scientific">Thalassococcus profundi</name>
    <dbReference type="NCBI Taxonomy" id="2282382"/>
    <lineage>
        <taxon>Bacteria</taxon>
        <taxon>Pseudomonadati</taxon>
        <taxon>Pseudomonadota</taxon>
        <taxon>Alphaproteobacteria</taxon>
        <taxon>Rhodobacterales</taxon>
        <taxon>Roseobacteraceae</taxon>
        <taxon>Thalassococcus</taxon>
    </lineage>
</organism>
<evidence type="ECO:0000256" key="5">
    <source>
        <dbReference type="ARBA" id="ARBA00022729"/>
    </source>
</evidence>